<dbReference type="AlphaFoldDB" id="A0A8B8QPH4"/>
<dbReference type="InterPro" id="IPR038538">
    <property type="entry name" value="MTERF_sf"/>
</dbReference>
<dbReference type="SMART" id="SM00733">
    <property type="entry name" value="Mterf"/>
    <property type="match status" value="8"/>
</dbReference>
<keyword evidence="2" id="KW-0804">Transcription</keyword>
<keyword evidence="3" id="KW-0809">Transit peptide</keyword>
<name>A0A8B8QPH4_9MYRT</name>
<dbReference type="PANTHER" id="PTHR13068">
    <property type="entry name" value="CGI-12 PROTEIN-RELATED"/>
    <property type="match status" value="1"/>
</dbReference>
<evidence type="ECO:0000256" key="2">
    <source>
        <dbReference type="ARBA" id="ARBA00022472"/>
    </source>
</evidence>
<dbReference type="Pfam" id="PF02536">
    <property type="entry name" value="mTERF"/>
    <property type="match status" value="1"/>
</dbReference>
<protein>
    <submittedName>
        <fullName evidence="5">Transcription termination factor MTERF8, chloroplastic-like</fullName>
    </submittedName>
</protein>
<gene>
    <name evidence="5" type="primary">LOC115754262</name>
</gene>
<dbReference type="Proteomes" id="UP000827889">
    <property type="component" value="Chromosome 7"/>
</dbReference>
<comment type="similarity">
    <text evidence="1">Belongs to the mTERF family.</text>
</comment>
<evidence type="ECO:0000256" key="1">
    <source>
        <dbReference type="ARBA" id="ARBA00007692"/>
    </source>
</evidence>
<evidence type="ECO:0000256" key="3">
    <source>
        <dbReference type="ARBA" id="ARBA00022946"/>
    </source>
</evidence>
<dbReference type="OrthoDB" id="637682at2759"/>
<accession>A0A8B8QPH4</accession>
<keyword evidence="4" id="KW-1185">Reference proteome</keyword>
<dbReference type="KEGG" id="rarg:115754262"/>
<evidence type="ECO:0000313" key="4">
    <source>
        <dbReference type="Proteomes" id="UP000827889"/>
    </source>
</evidence>
<evidence type="ECO:0000313" key="5">
    <source>
        <dbReference type="RefSeq" id="XP_030549089.1"/>
    </source>
</evidence>
<dbReference type="RefSeq" id="XP_030549089.1">
    <property type="nucleotide sequence ID" value="XM_030693229.2"/>
</dbReference>
<dbReference type="PANTHER" id="PTHR13068:SF135">
    <property type="entry name" value="TRANSCRIPTION TERMINATION FACTOR MTERF8, CHLOROPLASTIC"/>
    <property type="match status" value="1"/>
</dbReference>
<sequence length="496" mass="55843">MLTSPRPPAFFLHSQYSLPSASVPHSAAISSPKSSLLLNSGLPSRIGLRAPLLHVQCRCVNSSPNVEFESGAFHVLFQELGLNEKDTESLVTRDPGLRLKSIRSLRARVASLKSVGISGPELCHLVAKCPSVLAADEIDPFILFVRDNLDGKVDPAQLKRLFMSTEPRFLVGFDEKVNLLIDGGIPREKIVHVLNNVNLTKALCFKPFEEIERLVHFLSRYGGVEVIVRHPPILNFDMDGQLIPRVEFLLELSGGDEDATGAVLRKLPTFLKYRVEHVESHVELLRSFAGLDDQEIFRIILVFPNIVSASRERKLRPRISFLKECGLDSTEIFKFLTKAPLFLGLSFEGNIAYKLGFLVKIGHKYRTKEFAVAIGAVTRTSCENMQKVIELFLSYGFSCEDVLLMSKKHPQILQYNPDSLEEKVEYLVGEMGRDLEELLDFPAFLGYKLDSRIKHRYEVKKKIIGEGMSINKLLSVSSERFGKKKLKELVHEAKKL</sequence>
<dbReference type="GO" id="GO:0003676">
    <property type="term" value="F:nucleic acid binding"/>
    <property type="evidence" value="ECO:0007669"/>
    <property type="project" value="InterPro"/>
</dbReference>
<keyword evidence="2" id="KW-0806">Transcription termination</keyword>
<dbReference type="GeneID" id="115754262"/>
<organism evidence="4 5">
    <name type="scientific">Rhodamnia argentea</name>
    <dbReference type="NCBI Taxonomy" id="178133"/>
    <lineage>
        <taxon>Eukaryota</taxon>
        <taxon>Viridiplantae</taxon>
        <taxon>Streptophyta</taxon>
        <taxon>Embryophyta</taxon>
        <taxon>Tracheophyta</taxon>
        <taxon>Spermatophyta</taxon>
        <taxon>Magnoliopsida</taxon>
        <taxon>eudicotyledons</taxon>
        <taxon>Gunneridae</taxon>
        <taxon>Pentapetalae</taxon>
        <taxon>rosids</taxon>
        <taxon>malvids</taxon>
        <taxon>Myrtales</taxon>
        <taxon>Myrtaceae</taxon>
        <taxon>Myrtoideae</taxon>
        <taxon>Myrteae</taxon>
        <taxon>Australasian group</taxon>
        <taxon>Rhodamnia</taxon>
    </lineage>
</organism>
<dbReference type="InterPro" id="IPR003690">
    <property type="entry name" value="MTERF"/>
</dbReference>
<dbReference type="Gene3D" id="1.25.70.10">
    <property type="entry name" value="Transcription termination factor 3, mitochondrial"/>
    <property type="match status" value="2"/>
</dbReference>
<proteinExistence type="inferred from homology"/>
<keyword evidence="2" id="KW-0805">Transcription regulation</keyword>
<dbReference type="GO" id="GO:0006353">
    <property type="term" value="P:DNA-templated transcription termination"/>
    <property type="evidence" value="ECO:0007669"/>
    <property type="project" value="UniProtKB-KW"/>
</dbReference>
<reference evidence="5" key="1">
    <citation type="submission" date="2025-08" db="UniProtKB">
        <authorList>
            <consortium name="RefSeq"/>
        </authorList>
    </citation>
    <scope>IDENTIFICATION</scope>
    <source>
        <tissue evidence="5">Leaf</tissue>
    </source>
</reference>